<evidence type="ECO:0000313" key="4">
    <source>
        <dbReference type="EMBL" id="SMF83803.1"/>
    </source>
</evidence>
<evidence type="ECO:0000259" key="3">
    <source>
        <dbReference type="Pfam" id="PF13349"/>
    </source>
</evidence>
<organism evidence="4 5">
    <name type="scientific">Paenibacillus uliginis N3/975</name>
    <dbReference type="NCBI Taxonomy" id="1313296"/>
    <lineage>
        <taxon>Bacteria</taxon>
        <taxon>Bacillati</taxon>
        <taxon>Bacillota</taxon>
        <taxon>Bacilli</taxon>
        <taxon>Bacillales</taxon>
        <taxon>Paenibacillaceae</taxon>
        <taxon>Paenibacillus</taxon>
    </lineage>
</organism>
<feature type="compositionally biased region" description="Basic and acidic residues" evidence="1">
    <location>
        <begin position="190"/>
        <end position="201"/>
    </location>
</feature>
<accession>A0A1X7HCF5</accession>
<proteinExistence type="predicted"/>
<dbReference type="EMBL" id="LT840184">
    <property type="protein sequence ID" value="SMF83803.1"/>
    <property type="molecule type" value="Genomic_DNA"/>
</dbReference>
<evidence type="ECO:0000313" key="5">
    <source>
        <dbReference type="Proteomes" id="UP000192940"/>
    </source>
</evidence>
<sequence length="223" mass="24018">MKFRFIMLLVLVMFLLSACGNESGEATENIQSVSLKDVDVLQIDHGSVKLNVESADIDSLEASLLFDDNGPGIVMDKSKKKIKIRLKSDVTRILKIGKMPQIKVRIPSDYKGEVLIDGSSGNVAGSELQTHKLVVKGKSGNISLDFAKFHSDISVSVSSGNVKLSLNDDTPDASWLLQSGSGSRSISIPLEDHQQSNRKTEGQSGSGLYKVNLKTGSGKISVQ</sequence>
<feature type="signal peptide" evidence="2">
    <location>
        <begin position="1"/>
        <end position="18"/>
    </location>
</feature>
<evidence type="ECO:0000256" key="2">
    <source>
        <dbReference type="SAM" id="SignalP"/>
    </source>
</evidence>
<keyword evidence="5" id="KW-1185">Reference proteome</keyword>
<protein>
    <submittedName>
        <fullName evidence="4">Putative adhesin</fullName>
    </submittedName>
</protein>
<evidence type="ECO:0000256" key="1">
    <source>
        <dbReference type="SAM" id="MobiDB-lite"/>
    </source>
</evidence>
<keyword evidence="2" id="KW-0732">Signal</keyword>
<dbReference type="STRING" id="1313296.SAMN05661091_2459"/>
<dbReference type="PROSITE" id="PS51257">
    <property type="entry name" value="PROKAR_LIPOPROTEIN"/>
    <property type="match status" value="1"/>
</dbReference>
<dbReference type="Proteomes" id="UP000192940">
    <property type="component" value="Chromosome I"/>
</dbReference>
<feature type="domain" description="DUF4097" evidence="3">
    <location>
        <begin position="120"/>
        <end position="222"/>
    </location>
</feature>
<gene>
    <name evidence="4" type="ORF">SAMN05661091_2459</name>
</gene>
<dbReference type="AlphaFoldDB" id="A0A1X7HCF5"/>
<dbReference type="InterPro" id="IPR025164">
    <property type="entry name" value="Toastrack_DUF4097"/>
</dbReference>
<feature type="chain" id="PRO_5039683261" evidence="2">
    <location>
        <begin position="19"/>
        <end position="223"/>
    </location>
</feature>
<dbReference type="RefSeq" id="WP_208919419.1">
    <property type="nucleotide sequence ID" value="NZ_LT840184.1"/>
</dbReference>
<dbReference type="Pfam" id="PF13349">
    <property type="entry name" value="DUF4097"/>
    <property type="match status" value="1"/>
</dbReference>
<reference evidence="4 5" key="1">
    <citation type="submission" date="2017-04" db="EMBL/GenBank/DDBJ databases">
        <authorList>
            <person name="Afonso C.L."/>
            <person name="Miller P.J."/>
            <person name="Scott M.A."/>
            <person name="Spackman E."/>
            <person name="Goraichik I."/>
            <person name="Dimitrov K.M."/>
            <person name="Suarez D.L."/>
            <person name="Swayne D.E."/>
        </authorList>
    </citation>
    <scope>NUCLEOTIDE SEQUENCE [LARGE SCALE GENOMIC DNA]</scope>
    <source>
        <strain evidence="4 5">N3/975</strain>
    </source>
</reference>
<feature type="region of interest" description="Disordered" evidence="1">
    <location>
        <begin position="186"/>
        <end position="210"/>
    </location>
</feature>
<name>A0A1X7HCF5_9BACL</name>